<dbReference type="Proteomes" id="UP000001596">
    <property type="component" value="Chromosome 2"/>
</dbReference>
<dbReference type="KEGG" id="avi:Avi_6192"/>
<name>B9K2S8_ALLAM</name>
<protein>
    <recommendedName>
        <fullName evidence="3">DUF3168 domain-containing protein</fullName>
    </recommendedName>
</protein>
<dbReference type="InterPro" id="IPR021508">
    <property type="entry name" value="Gp17-like"/>
</dbReference>
<proteinExistence type="predicted"/>
<organism evidence="1 2">
    <name type="scientific">Allorhizobium ampelinum (strain ATCC BAA-846 / DSM 112012 / S4)</name>
    <name type="common">Agrobacterium vitis (strain S4)</name>
    <dbReference type="NCBI Taxonomy" id="311402"/>
    <lineage>
        <taxon>Bacteria</taxon>
        <taxon>Pseudomonadati</taxon>
        <taxon>Pseudomonadota</taxon>
        <taxon>Alphaproteobacteria</taxon>
        <taxon>Hyphomicrobiales</taxon>
        <taxon>Rhizobiaceae</taxon>
        <taxon>Rhizobium/Agrobacterium group</taxon>
        <taxon>Allorhizobium</taxon>
        <taxon>Allorhizobium ampelinum</taxon>
    </lineage>
</organism>
<evidence type="ECO:0000313" key="2">
    <source>
        <dbReference type="Proteomes" id="UP000001596"/>
    </source>
</evidence>
<dbReference type="HOGENOM" id="CLU_150435_1_0_5"/>
<accession>B9K2S8</accession>
<dbReference type="Pfam" id="PF11367">
    <property type="entry name" value="Tail_completion_gp17"/>
    <property type="match status" value="1"/>
</dbReference>
<dbReference type="STRING" id="311402.Avi_6192"/>
<dbReference type="eggNOG" id="ENOG50336ZF">
    <property type="taxonomic scope" value="Bacteria"/>
</dbReference>
<sequence length="131" mass="14388">MEEAVTAFLLADAKLSSLISSRVHWGRLPQTETRPYLILTLASATVDMAQSGRTGWAQSRLQLDGYAESASASKAISMAAFEVLEKARHRQAGVKIHSAIIDTIRDYLPVSTAGAALLYRNSIDLFIWHSR</sequence>
<dbReference type="EMBL" id="CP000634">
    <property type="protein sequence ID" value="ACM39176.1"/>
    <property type="molecule type" value="Genomic_DNA"/>
</dbReference>
<dbReference type="RefSeq" id="WP_012654418.1">
    <property type="nucleotide sequence ID" value="NC_011988.1"/>
</dbReference>
<gene>
    <name evidence="1" type="ordered locus">Avi_6192</name>
</gene>
<reference evidence="1 2" key="1">
    <citation type="journal article" date="2009" name="J. Bacteriol.">
        <title>Genome sequences of three Agrobacterium biovars help elucidate the evolution of multichromosome genomes in bacteria.</title>
        <authorList>
            <person name="Slater S.C."/>
            <person name="Goldman B.S."/>
            <person name="Goodner B."/>
            <person name="Setubal J.C."/>
            <person name="Farrand S.K."/>
            <person name="Nester E.W."/>
            <person name="Burr T.J."/>
            <person name="Banta L."/>
            <person name="Dickerman A.W."/>
            <person name="Paulsen I."/>
            <person name="Otten L."/>
            <person name="Suen G."/>
            <person name="Welch R."/>
            <person name="Almeida N.F."/>
            <person name="Arnold F."/>
            <person name="Burton O.T."/>
            <person name="Du Z."/>
            <person name="Ewing A."/>
            <person name="Godsy E."/>
            <person name="Heisel S."/>
            <person name="Houmiel K.L."/>
            <person name="Jhaveri J."/>
            <person name="Lu J."/>
            <person name="Miller N.M."/>
            <person name="Norton S."/>
            <person name="Chen Q."/>
            <person name="Phoolcharoen W."/>
            <person name="Ohlin V."/>
            <person name="Ondrusek D."/>
            <person name="Pride N."/>
            <person name="Stricklin S.L."/>
            <person name="Sun J."/>
            <person name="Wheeler C."/>
            <person name="Wilson L."/>
            <person name="Zhu H."/>
            <person name="Wood D.W."/>
        </authorList>
    </citation>
    <scope>NUCLEOTIDE SEQUENCE [LARGE SCALE GENOMIC DNA]</scope>
    <source>
        <strain evidence="2">S4 / ATCC BAA-846</strain>
    </source>
</reference>
<dbReference type="AlphaFoldDB" id="B9K2S8"/>
<evidence type="ECO:0000313" key="1">
    <source>
        <dbReference type="EMBL" id="ACM39176.1"/>
    </source>
</evidence>
<evidence type="ECO:0008006" key="3">
    <source>
        <dbReference type="Google" id="ProtNLM"/>
    </source>
</evidence>
<keyword evidence="2" id="KW-1185">Reference proteome</keyword>